<keyword evidence="3" id="KW-1185">Reference proteome</keyword>
<dbReference type="EMBL" id="CP031386">
    <property type="protein sequence ID" value="QPG96433.1"/>
    <property type="molecule type" value="Genomic_DNA"/>
</dbReference>
<dbReference type="AlphaFoldDB" id="A0A7S9KP24"/>
<accession>A0A7S9KP24</accession>
<feature type="signal peptide" evidence="1">
    <location>
        <begin position="1"/>
        <end position="19"/>
    </location>
</feature>
<sequence>MRFAASAVVLGSVASMAAAVASPPLDFYPDVVPMNKRHTSGPGYECHASCGYAIKNSKVANEGYCKDASWTKLLHDCLDCALKYEIWDYYRRGVRVAAERCDLDATPKPVDGGASSKAELATAAASTTSVVTSAAPSQTSASAISTTISTAVEQTTSVSSHHHVPAPHASAATGAWMVTSAPTTAAGELNSTAPGAVIVTAGASKNILSGLAVAGLAALAAAGLF</sequence>
<keyword evidence="1" id="KW-0732">Signal</keyword>
<evidence type="ECO:0000313" key="2">
    <source>
        <dbReference type="EMBL" id="QPG96433.1"/>
    </source>
</evidence>
<feature type="chain" id="PRO_5034836713" evidence="1">
    <location>
        <begin position="20"/>
        <end position="225"/>
    </location>
</feature>
<proteinExistence type="predicted"/>
<name>A0A7S9KP24_EPIFF</name>
<evidence type="ECO:0000313" key="3">
    <source>
        <dbReference type="Proteomes" id="UP000594364"/>
    </source>
</evidence>
<organism evidence="2 3">
    <name type="scientific">Epichloe festucae (strain Fl1)</name>
    <dbReference type="NCBI Taxonomy" id="877507"/>
    <lineage>
        <taxon>Eukaryota</taxon>
        <taxon>Fungi</taxon>
        <taxon>Dikarya</taxon>
        <taxon>Ascomycota</taxon>
        <taxon>Pezizomycotina</taxon>
        <taxon>Sordariomycetes</taxon>
        <taxon>Hypocreomycetidae</taxon>
        <taxon>Hypocreales</taxon>
        <taxon>Clavicipitaceae</taxon>
        <taxon>Epichloe</taxon>
    </lineage>
</organism>
<dbReference type="OrthoDB" id="4941141at2759"/>
<dbReference type="Proteomes" id="UP000594364">
    <property type="component" value="Chromosome 2"/>
</dbReference>
<protein>
    <submittedName>
        <fullName evidence="2">Uncharacterized protein</fullName>
    </submittedName>
</protein>
<gene>
    <name evidence="2" type="ORF">C2857_004178</name>
</gene>
<evidence type="ECO:0000256" key="1">
    <source>
        <dbReference type="SAM" id="SignalP"/>
    </source>
</evidence>
<reference evidence="2 3" key="1">
    <citation type="journal article" date="2018" name="PLoS Genet.">
        <title>Repeat elements organise 3D genome structure and mediate transcription in the filamentous fungus Epichloe festucae.</title>
        <authorList>
            <person name="Winter D.J."/>
            <person name="Ganley A.R.D."/>
            <person name="Young C.A."/>
            <person name="Liachko I."/>
            <person name="Schardl C.L."/>
            <person name="Dupont P.Y."/>
            <person name="Berry D."/>
            <person name="Ram A."/>
            <person name="Scott B."/>
            <person name="Cox M.P."/>
        </authorList>
    </citation>
    <scope>NUCLEOTIDE SEQUENCE [LARGE SCALE GENOMIC DNA]</scope>
    <source>
        <strain evidence="2 3">Fl1</strain>
    </source>
</reference>